<dbReference type="Gene3D" id="1.10.1740.10">
    <property type="match status" value="1"/>
</dbReference>
<dbReference type="InterPro" id="IPR013249">
    <property type="entry name" value="RNA_pol_sigma70_r4_t2"/>
</dbReference>
<dbReference type="Gene3D" id="1.10.10.10">
    <property type="entry name" value="Winged helix-like DNA-binding domain superfamily/Winged helix DNA-binding domain"/>
    <property type="match status" value="1"/>
</dbReference>
<dbReference type="SUPFAM" id="SSF88659">
    <property type="entry name" value="Sigma3 and sigma4 domains of RNA polymerase sigma factors"/>
    <property type="match status" value="1"/>
</dbReference>
<reference evidence="9" key="1">
    <citation type="journal article" date="2019" name="Int. J. Syst. Evol. Microbiol.">
        <title>The Global Catalogue of Microorganisms (GCM) 10K type strain sequencing project: providing services to taxonomists for standard genome sequencing and annotation.</title>
        <authorList>
            <consortium name="The Broad Institute Genomics Platform"/>
            <consortium name="The Broad Institute Genome Sequencing Center for Infectious Disease"/>
            <person name="Wu L."/>
            <person name="Ma J."/>
        </authorList>
    </citation>
    <scope>NUCLEOTIDE SEQUENCE [LARGE SCALE GENOMIC DNA]</scope>
    <source>
        <strain evidence="9">JCM 16013</strain>
    </source>
</reference>
<dbReference type="InterPro" id="IPR039425">
    <property type="entry name" value="RNA_pol_sigma-70-like"/>
</dbReference>
<proteinExistence type="inferred from homology"/>
<dbReference type="NCBIfam" id="TIGR02937">
    <property type="entry name" value="sigma70-ECF"/>
    <property type="match status" value="1"/>
</dbReference>
<organism evidence="8 9">
    <name type="scientific">Catenulispora subtropica</name>
    <dbReference type="NCBI Taxonomy" id="450798"/>
    <lineage>
        <taxon>Bacteria</taxon>
        <taxon>Bacillati</taxon>
        <taxon>Actinomycetota</taxon>
        <taxon>Actinomycetes</taxon>
        <taxon>Catenulisporales</taxon>
        <taxon>Catenulisporaceae</taxon>
        <taxon>Catenulispora</taxon>
    </lineage>
</organism>
<comment type="similarity">
    <text evidence="1">Belongs to the sigma-70 factor family. ECF subfamily.</text>
</comment>
<dbReference type="Pfam" id="PF04542">
    <property type="entry name" value="Sigma70_r2"/>
    <property type="match status" value="1"/>
</dbReference>
<evidence type="ECO:0000256" key="4">
    <source>
        <dbReference type="ARBA" id="ARBA00023125"/>
    </source>
</evidence>
<sequence length="183" mass="20255">MATASRVDRGVMRDTSDFDAFYAGSVRRVTGHVYAMTGDRADAEDLAQEAFARAWQHWDKVSGYADPEAWVRTVAFRARVSAWRKTVNRLRAHRRHGPPDAKPEASVDNVAIVAALRRIPANQRQAIVLHHLVGLSLEEIAAETDVAVGTVKARLSRGRRALAPHLADRENGFTSDGQEPRHA</sequence>
<feature type="domain" description="RNA polymerase sigma-70 region 2" evidence="6">
    <location>
        <begin position="26"/>
        <end position="86"/>
    </location>
</feature>
<dbReference type="InterPro" id="IPR013324">
    <property type="entry name" value="RNA_pol_sigma_r3/r4-like"/>
</dbReference>
<evidence type="ECO:0000313" key="9">
    <source>
        <dbReference type="Proteomes" id="UP001499854"/>
    </source>
</evidence>
<dbReference type="NCBIfam" id="TIGR02983">
    <property type="entry name" value="SigE-fam_strep"/>
    <property type="match status" value="1"/>
</dbReference>
<evidence type="ECO:0000256" key="2">
    <source>
        <dbReference type="ARBA" id="ARBA00023015"/>
    </source>
</evidence>
<dbReference type="InterPro" id="IPR036388">
    <property type="entry name" value="WH-like_DNA-bd_sf"/>
</dbReference>
<dbReference type="SUPFAM" id="SSF88946">
    <property type="entry name" value="Sigma2 domain of RNA polymerase sigma factors"/>
    <property type="match status" value="1"/>
</dbReference>
<dbReference type="Proteomes" id="UP001499854">
    <property type="component" value="Unassembled WGS sequence"/>
</dbReference>
<dbReference type="InterPro" id="IPR014325">
    <property type="entry name" value="RNA_pol_sigma-E_actinobac"/>
</dbReference>
<dbReference type="Pfam" id="PF08281">
    <property type="entry name" value="Sigma70_r4_2"/>
    <property type="match status" value="1"/>
</dbReference>
<name>A0ABP5CCK8_9ACTN</name>
<dbReference type="CDD" id="cd06171">
    <property type="entry name" value="Sigma70_r4"/>
    <property type="match status" value="1"/>
</dbReference>
<dbReference type="PANTHER" id="PTHR43133:SF50">
    <property type="entry name" value="ECF RNA POLYMERASE SIGMA FACTOR SIGM"/>
    <property type="match status" value="1"/>
</dbReference>
<keyword evidence="9" id="KW-1185">Reference proteome</keyword>
<evidence type="ECO:0000256" key="1">
    <source>
        <dbReference type="ARBA" id="ARBA00010641"/>
    </source>
</evidence>
<keyword evidence="5" id="KW-0804">Transcription</keyword>
<evidence type="ECO:0000259" key="7">
    <source>
        <dbReference type="Pfam" id="PF08281"/>
    </source>
</evidence>
<feature type="domain" description="RNA polymerase sigma factor 70 region 4 type 2" evidence="7">
    <location>
        <begin position="111"/>
        <end position="162"/>
    </location>
</feature>
<dbReference type="InterPro" id="IPR013325">
    <property type="entry name" value="RNA_pol_sigma_r2"/>
</dbReference>
<accession>A0ABP5CCK8</accession>
<evidence type="ECO:0000256" key="5">
    <source>
        <dbReference type="ARBA" id="ARBA00023163"/>
    </source>
</evidence>
<comment type="caution">
    <text evidence="8">The sequence shown here is derived from an EMBL/GenBank/DDBJ whole genome shotgun (WGS) entry which is preliminary data.</text>
</comment>
<evidence type="ECO:0000313" key="8">
    <source>
        <dbReference type="EMBL" id="GAA1961742.1"/>
    </source>
</evidence>
<dbReference type="PANTHER" id="PTHR43133">
    <property type="entry name" value="RNA POLYMERASE ECF-TYPE SIGMA FACTO"/>
    <property type="match status" value="1"/>
</dbReference>
<dbReference type="EMBL" id="BAAAQM010000007">
    <property type="protein sequence ID" value="GAA1961742.1"/>
    <property type="molecule type" value="Genomic_DNA"/>
</dbReference>
<evidence type="ECO:0000259" key="6">
    <source>
        <dbReference type="Pfam" id="PF04542"/>
    </source>
</evidence>
<evidence type="ECO:0000256" key="3">
    <source>
        <dbReference type="ARBA" id="ARBA00023082"/>
    </source>
</evidence>
<keyword evidence="3" id="KW-0731">Sigma factor</keyword>
<protein>
    <submittedName>
        <fullName evidence="8">SigE family RNA polymerase sigma factor</fullName>
    </submittedName>
</protein>
<keyword evidence="4" id="KW-0238">DNA-binding</keyword>
<dbReference type="InterPro" id="IPR014284">
    <property type="entry name" value="RNA_pol_sigma-70_dom"/>
</dbReference>
<dbReference type="InterPro" id="IPR007627">
    <property type="entry name" value="RNA_pol_sigma70_r2"/>
</dbReference>
<gene>
    <name evidence="8" type="ORF">GCM10009838_18000</name>
</gene>
<keyword evidence="2" id="KW-0805">Transcription regulation</keyword>